<name>A0A1V9FDJ3_9BACT</name>
<gene>
    <name evidence="2" type="ORF">A4R26_04570</name>
</gene>
<dbReference type="EMBL" id="LWBP01000199">
    <property type="protein sequence ID" value="OQP56438.1"/>
    <property type="molecule type" value="Genomic_DNA"/>
</dbReference>
<organism evidence="2 3">
    <name type="scientific">Niastella populi</name>
    <dbReference type="NCBI Taxonomy" id="550983"/>
    <lineage>
        <taxon>Bacteria</taxon>
        <taxon>Pseudomonadati</taxon>
        <taxon>Bacteroidota</taxon>
        <taxon>Chitinophagia</taxon>
        <taxon>Chitinophagales</taxon>
        <taxon>Chitinophagaceae</taxon>
        <taxon>Niastella</taxon>
    </lineage>
</organism>
<comment type="caution">
    <text evidence="2">The sequence shown here is derived from an EMBL/GenBank/DDBJ whole genome shotgun (WGS) entry which is preliminary data.</text>
</comment>
<dbReference type="Proteomes" id="UP000192276">
    <property type="component" value="Unassembled WGS sequence"/>
</dbReference>
<dbReference type="AlphaFoldDB" id="A0A1V9FDJ3"/>
<accession>A0A1V9FDJ3</accession>
<reference evidence="3" key="1">
    <citation type="submission" date="2016-04" db="EMBL/GenBank/DDBJ databases">
        <authorList>
            <person name="Chen L."/>
            <person name="Zhuang W."/>
            <person name="Wang G."/>
        </authorList>
    </citation>
    <scope>NUCLEOTIDE SEQUENCE [LARGE SCALE GENOMIC DNA]</scope>
    <source>
        <strain evidence="3">208</strain>
    </source>
</reference>
<evidence type="ECO:0000313" key="2">
    <source>
        <dbReference type="EMBL" id="OQP56438.1"/>
    </source>
</evidence>
<feature type="region of interest" description="Disordered" evidence="1">
    <location>
        <begin position="73"/>
        <end position="93"/>
    </location>
</feature>
<proteinExistence type="predicted"/>
<evidence type="ECO:0000256" key="1">
    <source>
        <dbReference type="SAM" id="MobiDB-lite"/>
    </source>
</evidence>
<keyword evidence="3" id="KW-1185">Reference proteome</keyword>
<protein>
    <submittedName>
        <fullName evidence="2">Uncharacterized protein</fullName>
    </submittedName>
</protein>
<sequence>MHEIFQAIAKAYRKIEKIRGNRKILREKLFPFGYSQHPSGNPESIQVTPFPFGNLQFPSENAAQNAIEVDKQSNYGITSRTSTNNKATTGPLY</sequence>
<evidence type="ECO:0000313" key="3">
    <source>
        <dbReference type="Proteomes" id="UP000192276"/>
    </source>
</evidence>
<dbReference type="RefSeq" id="WP_081168528.1">
    <property type="nucleotide sequence ID" value="NZ_LWBP01000199.1"/>
</dbReference>